<gene>
    <name evidence="3" type="ordered locus">Cst_c25480</name>
</gene>
<dbReference type="InterPro" id="IPR050300">
    <property type="entry name" value="GDXG_lipolytic_enzyme"/>
</dbReference>
<dbReference type="AlphaFoldDB" id="L7VMQ7"/>
<evidence type="ECO:0000256" key="1">
    <source>
        <dbReference type="ARBA" id="ARBA00022801"/>
    </source>
</evidence>
<dbReference type="InterPro" id="IPR029058">
    <property type="entry name" value="AB_hydrolase_fold"/>
</dbReference>
<organism evidence="3 4">
    <name type="scientific">Thermoclostridium stercorarium (strain ATCC 35414 / DSM 8532 / NCIMB 11754)</name>
    <name type="common">Clostridium stercorarium</name>
    <dbReference type="NCBI Taxonomy" id="1121335"/>
    <lineage>
        <taxon>Bacteria</taxon>
        <taxon>Bacillati</taxon>
        <taxon>Bacillota</taxon>
        <taxon>Clostridia</taxon>
        <taxon>Eubacteriales</taxon>
        <taxon>Oscillospiraceae</taxon>
        <taxon>Thermoclostridium</taxon>
    </lineage>
</organism>
<proteinExistence type="predicted"/>
<feature type="domain" description="BD-FAE-like" evidence="2">
    <location>
        <begin position="51"/>
        <end position="251"/>
    </location>
</feature>
<dbReference type="KEGG" id="csd:Clst_2436"/>
<name>L7VMQ7_THES1</name>
<dbReference type="Pfam" id="PF20434">
    <property type="entry name" value="BD-FAE"/>
    <property type="match status" value="1"/>
</dbReference>
<dbReference type="GO" id="GO:0016787">
    <property type="term" value="F:hydrolase activity"/>
    <property type="evidence" value="ECO:0007669"/>
    <property type="project" value="UniProtKB-KW"/>
</dbReference>
<dbReference type="STRING" id="1121335.Cst_c25480"/>
<dbReference type="PANTHER" id="PTHR48081">
    <property type="entry name" value="AB HYDROLASE SUPERFAMILY PROTEIN C4A8.06C"/>
    <property type="match status" value="1"/>
</dbReference>
<sequence>MPEINVKTFKSNPSLSGMAKLVPDVVFSKVSGVELKMQIIVPWVNEQTYETNTKKWPLIVFLQGSAWTFPDVYYQLPQLATIARKGYVVATITHRNFMEGHPAPAFLQDAKTAIRFLRKNAEEYHIDPERVCFWGTSSGGNTALLVALTGDDPKYKTDEYREFSDSVSVAVDCFGPTNLVGLFEKVKDTLDPALINGLVGGNVTKHMDLLKEISPLLILENNRNYPPILLVHGDADAVVPYSESENMYNALIENGYDAELIRVENASHEGSFWSCELIDEIMDFIKRKL</sequence>
<dbReference type="Gene3D" id="3.40.50.1820">
    <property type="entry name" value="alpha/beta hydrolase"/>
    <property type="match status" value="1"/>
</dbReference>
<dbReference type="eggNOG" id="COG0657">
    <property type="taxonomic scope" value="Bacteria"/>
</dbReference>
<keyword evidence="1" id="KW-0378">Hydrolase</keyword>
<dbReference type="PANTHER" id="PTHR48081:SF13">
    <property type="entry name" value="ALPHA_BETA HYDROLASE"/>
    <property type="match status" value="1"/>
</dbReference>
<dbReference type="PATRIC" id="fig|1121335.3.peg.2555"/>
<keyword evidence="4" id="KW-1185">Reference proteome</keyword>
<dbReference type="Proteomes" id="UP000011220">
    <property type="component" value="Chromosome"/>
</dbReference>
<dbReference type="SUPFAM" id="SSF53474">
    <property type="entry name" value="alpha/beta-Hydrolases"/>
    <property type="match status" value="1"/>
</dbReference>
<evidence type="ECO:0000313" key="4">
    <source>
        <dbReference type="Proteomes" id="UP000011220"/>
    </source>
</evidence>
<evidence type="ECO:0000313" key="3">
    <source>
        <dbReference type="EMBL" id="AGC69505.1"/>
    </source>
</evidence>
<dbReference type="KEGG" id="css:Cst_c25480"/>
<reference evidence="3 4" key="1">
    <citation type="journal article" date="2013" name="Genome Announc.">
        <title>Complete genome sequence of Clostridium stercorarium subsp. stercorarium strain DSM 8532, a thermophilic degrader of plant cell wall fibers.</title>
        <authorList>
            <person name="Poehlein A."/>
            <person name="Zverlov V.V."/>
            <person name="Daniel R."/>
            <person name="Schwarz W.H."/>
            <person name="Liebl W."/>
        </authorList>
    </citation>
    <scope>NUCLEOTIDE SEQUENCE [LARGE SCALE GENOMIC DNA]</scope>
    <source>
        <strain evidence="4">ATCC 35414 / DSM 8532 / NCIMB 11754</strain>
    </source>
</reference>
<evidence type="ECO:0000259" key="2">
    <source>
        <dbReference type="Pfam" id="PF20434"/>
    </source>
</evidence>
<protein>
    <recommendedName>
        <fullName evidence="2">BD-FAE-like domain-containing protein</fullName>
    </recommendedName>
</protein>
<dbReference type="InterPro" id="IPR049492">
    <property type="entry name" value="BD-FAE-like_dom"/>
</dbReference>
<dbReference type="EMBL" id="CP004044">
    <property type="protein sequence ID" value="AGC69505.1"/>
    <property type="molecule type" value="Genomic_DNA"/>
</dbReference>
<accession>L7VMQ7</accession>
<dbReference type="RefSeq" id="WP_015360182.1">
    <property type="nucleotide sequence ID" value="NC_020134.1"/>
</dbReference>